<evidence type="ECO:0000256" key="6">
    <source>
        <dbReference type="RuleBase" id="RU363077"/>
    </source>
</evidence>
<proteinExistence type="inferred from homology"/>
<feature type="transmembrane region" description="Helical" evidence="6">
    <location>
        <begin position="27"/>
        <end position="52"/>
    </location>
</feature>
<dbReference type="KEGG" id="aprc:113869182"/>
<evidence type="ECO:0000259" key="7">
    <source>
        <dbReference type="Pfam" id="PF00892"/>
    </source>
</evidence>
<gene>
    <name evidence="9" type="primary">LOC113869182</name>
</gene>
<dbReference type="OrthoDB" id="1728340at2759"/>
<dbReference type="GO" id="GO:0022857">
    <property type="term" value="F:transmembrane transporter activity"/>
    <property type="evidence" value="ECO:0007669"/>
    <property type="project" value="InterPro"/>
</dbReference>
<evidence type="ECO:0000256" key="4">
    <source>
        <dbReference type="ARBA" id="ARBA00022989"/>
    </source>
</evidence>
<evidence type="ECO:0000256" key="3">
    <source>
        <dbReference type="ARBA" id="ARBA00022692"/>
    </source>
</evidence>
<feature type="transmembrane region" description="Helical" evidence="6">
    <location>
        <begin position="193"/>
        <end position="215"/>
    </location>
</feature>
<feature type="transmembrane region" description="Helical" evidence="6">
    <location>
        <begin position="91"/>
        <end position="113"/>
    </location>
</feature>
<dbReference type="AlphaFoldDB" id="A0A8B8LXT2"/>
<organism evidence="8 9">
    <name type="scientific">Abrus precatorius</name>
    <name type="common">Indian licorice</name>
    <name type="synonym">Glycine abrus</name>
    <dbReference type="NCBI Taxonomy" id="3816"/>
    <lineage>
        <taxon>Eukaryota</taxon>
        <taxon>Viridiplantae</taxon>
        <taxon>Streptophyta</taxon>
        <taxon>Embryophyta</taxon>
        <taxon>Tracheophyta</taxon>
        <taxon>Spermatophyta</taxon>
        <taxon>Magnoliopsida</taxon>
        <taxon>eudicotyledons</taxon>
        <taxon>Gunneridae</taxon>
        <taxon>Pentapetalae</taxon>
        <taxon>rosids</taxon>
        <taxon>fabids</taxon>
        <taxon>Fabales</taxon>
        <taxon>Fabaceae</taxon>
        <taxon>Papilionoideae</taxon>
        <taxon>50 kb inversion clade</taxon>
        <taxon>NPAAA clade</taxon>
        <taxon>indigoferoid/millettioid clade</taxon>
        <taxon>Abreae</taxon>
        <taxon>Abrus</taxon>
    </lineage>
</organism>
<name>A0A8B8LXT2_ABRPR</name>
<dbReference type="Proteomes" id="UP000694853">
    <property type="component" value="Unplaced"/>
</dbReference>
<feature type="domain" description="EamA" evidence="7">
    <location>
        <begin position="33"/>
        <end position="169"/>
    </location>
</feature>
<evidence type="ECO:0000313" key="9">
    <source>
        <dbReference type="RefSeq" id="XP_027361186.1"/>
    </source>
</evidence>
<dbReference type="RefSeq" id="XP_027361186.1">
    <property type="nucleotide sequence ID" value="XM_027505385.1"/>
</dbReference>
<evidence type="ECO:0000256" key="5">
    <source>
        <dbReference type="ARBA" id="ARBA00023136"/>
    </source>
</evidence>
<reference evidence="9" key="2">
    <citation type="submission" date="2025-08" db="UniProtKB">
        <authorList>
            <consortium name="RefSeq"/>
        </authorList>
    </citation>
    <scope>IDENTIFICATION</scope>
    <source>
        <tissue evidence="9">Young leaves</tissue>
    </source>
</reference>
<dbReference type="InterPro" id="IPR000620">
    <property type="entry name" value="EamA_dom"/>
</dbReference>
<keyword evidence="3 6" id="KW-0812">Transmembrane</keyword>
<evidence type="ECO:0000256" key="2">
    <source>
        <dbReference type="ARBA" id="ARBA00007635"/>
    </source>
</evidence>
<dbReference type="InterPro" id="IPR030184">
    <property type="entry name" value="WAT1-related"/>
</dbReference>
<keyword evidence="5 6" id="KW-0472">Membrane</keyword>
<comment type="subcellular location">
    <subcellularLocation>
        <location evidence="1 6">Membrane</location>
        <topology evidence="1 6">Multi-pass membrane protein</topology>
    </subcellularLocation>
</comment>
<keyword evidence="8" id="KW-1185">Reference proteome</keyword>
<feature type="transmembrane region" description="Helical" evidence="6">
    <location>
        <begin position="119"/>
        <end position="141"/>
    </location>
</feature>
<dbReference type="Pfam" id="PF00892">
    <property type="entry name" value="EamA"/>
    <property type="match status" value="1"/>
</dbReference>
<dbReference type="SUPFAM" id="SSF103481">
    <property type="entry name" value="Multidrug resistance efflux transporter EmrE"/>
    <property type="match status" value="2"/>
</dbReference>
<reference evidence="8" key="1">
    <citation type="journal article" date="2019" name="Toxins">
        <title>Detection of Abrin-Like and Prepropulchellin-Like Toxin Genes and Transcripts Using Whole Genome Sequencing and Full-Length Transcript Sequencing of Abrus precatorius.</title>
        <authorList>
            <person name="Hovde B.T."/>
            <person name="Daligault H.E."/>
            <person name="Hanschen E.R."/>
            <person name="Kunde Y.A."/>
            <person name="Johnson M.B."/>
            <person name="Starkenburg S.R."/>
            <person name="Johnson S.L."/>
        </authorList>
    </citation>
    <scope>NUCLEOTIDE SEQUENCE [LARGE SCALE GENOMIC DNA]</scope>
</reference>
<feature type="transmembrane region" description="Helical" evidence="6">
    <location>
        <begin position="262"/>
        <end position="281"/>
    </location>
</feature>
<evidence type="ECO:0000313" key="8">
    <source>
        <dbReference type="Proteomes" id="UP000694853"/>
    </source>
</evidence>
<dbReference type="InterPro" id="IPR037185">
    <property type="entry name" value="EmrE-like"/>
</dbReference>
<dbReference type="PANTHER" id="PTHR31218">
    <property type="entry name" value="WAT1-RELATED PROTEIN"/>
    <property type="match status" value="1"/>
</dbReference>
<feature type="transmembrane region" description="Helical" evidence="6">
    <location>
        <begin position="153"/>
        <end position="173"/>
    </location>
</feature>
<protein>
    <recommendedName>
        <fullName evidence="6">WAT1-related protein</fullName>
    </recommendedName>
</protein>
<dbReference type="GO" id="GO:0016020">
    <property type="term" value="C:membrane"/>
    <property type="evidence" value="ECO:0007669"/>
    <property type="project" value="UniProtKB-SubCell"/>
</dbReference>
<evidence type="ECO:0000256" key="1">
    <source>
        <dbReference type="ARBA" id="ARBA00004141"/>
    </source>
</evidence>
<comment type="similarity">
    <text evidence="2 6">Belongs to the drug/metabolite transporter (DMT) superfamily. Plant drug/metabolite exporter (P-DME) (TC 2.A.7.4) family.</text>
</comment>
<dbReference type="GeneID" id="113869182"/>
<feature type="transmembrane region" description="Helical" evidence="6">
    <location>
        <begin position="288"/>
        <end position="312"/>
    </location>
</feature>
<accession>A0A8B8LXT2</accession>
<feature type="transmembrane region" description="Helical" evidence="6">
    <location>
        <begin position="58"/>
        <end position="79"/>
    </location>
</feature>
<feature type="transmembrane region" description="Helical" evidence="6">
    <location>
        <begin position="227"/>
        <end position="250"/>
    </location>
</feature>
<feature type="transmembrane region" description="Helical" evidence="6">
    <location>
        <begin position="318"/>
        <end position="336"/>
    </location>
</feature>
<sequence length="366" mass="40918">MKEKEEVIEGQRGSKEMEGWINSMDNLLPFVGMMMFMLIQSGNMVVIKFAMAEGMNKYVTVVYSTALSTFILLPSALFLNRSERPPLTFSTLCSFFFAALLGTSAHIMSYVGIELSSPTLASAMLNLIPAFTFVLALIFRMEEVHWRQFSSQAKILGTIVSITGAFVVIFYKGQPIFKTHSLDSHNKLQSSPQSTWIFGGLFCAGDSLLGSMWYIYQTTVIKKYPVVRVVVFFQIFFSFLQSAVFTLIAVRDDPRAWKLVDKGFIVILYQAIAAILIRHVCTWCVQRAGPLFCAMFKPMGIIFTVLMGAIFLGDDLCLGSLIGAVIIVMGFYAVLWGKSKGDKVKRVVENLESPCHNVPLLQNRCN</sequence>
<keyword evidence="4 6" id="KW-1133">Transmembrane helix</keyword>